<dbReference type="PATRIC" id="fig|285983.3.peg.4074"/>
<gene>
    <name evidence="1" type="ORF">UB32_07425</name>
</gene>
<protein>
    <submittedName>
        <fullName evidence="1">Uncharacterized protein</fullName>
    </submittedName>
</protein>
<proteinExistence type="predicted"/>
<keyword evidence="2" id="KW-1185">Reference proteome</keyword>
<dbReference type="OrthoDB" id="4979632at2"/>
<dbReference type="RefSeq" id="WP_044392501.1">
    <property type="nucleotide sequence ID" value="NZ_JXIQ01000062.1"/>
</dbReference>
<evidence type="ECO:0000313" key="2">
    <source>
        <dbReference type="Proteomes" id="UP000032512"/>
    </source>
</evidence>
<accession>A0A0D6ZAV2</accession>
<organism evidence="1 2">
    <name type="scientific">Mesobacillus subterraneus</name>
    <dbReference type="NCBI Taxonomy" id="285983"/>
    <lineage>
        <taxon>Bacteria</taxon>
        <taxon>Bacillati</taxon>
        <taxon>Bacillota</taxon>
        <taxon>Bacilli</taxon>
        <taxon>Bacillales</taxon>
        <taxon>Bacillaceae</taxon>
        <taxon>Mesobacillus</taxon>
    </lineage>
</organism>
<dbReference type="Proteomes" id="UP000032512">
    <property type="component" value="Unassembled WGS sequence"/>
</dbReference>
<dbReference type="AlphaFoldDB" id="A0A0D6ZAV2"/>
<evidence type="ECO:0000313" key="1">
    <source>
        <dbReference type="EMBL" id="KIY22642.1"/>
    </source>
</evidence>
<name>A0A0D6ZAV2_9BACI</name>
<comment type="caution">
    <text evidence="1">The sequence shown here is derived from an EMBL/GenBank/DDBJ whole genome shotgun (WGS) entry which is preliminary data.</text>
</comment>
<reference evidence="1 2" key="1">
    <citation type="submission" date="2015-01" db="EMBL/GenBank/DDBJ databases">
        <title>Draft genome sequences of the supercritical CO2 tolerant bacteria Bacillus subterraneus MITOT1 and Bacillus cereus MIT0214.</title>
        <authorList>
            <person name="Peet K.C."/>
            <person name="Thompson J.R."/>
        </authorList>
    </citation>
    <scope>NUCLEOTIDE SEQUENCE [LARGE SCALE GENOMIC DNA]</scope>
    <source>
        <strain evidence="1 2">MITOT1</strain>
    </source>
</reference>
<dbReference type="EMBL" id="JXIQ01000062">
    <property type="protein sequence ID" value="KIY22642.1"/>
    <property type="molecule type" value="Genomic_DNA"/>
</dbReference>
<sequence>MKMYEAILAILQKKGTATIPIICEEMNEQALQLAQDRTRLLEASYIKTVISRNTELFVLNDDTVSIRPDKEPMLLIVELHGYPGPEQRVRIDFTRNTFTYFEWHLDSRAPGPIKTESFGSVGELKKKLYSVKLWDWQDDYHTEGIIVDGTSWSVTLKTKGKTYKSKGHEAFPKEWHELCRAISKLIGIKFSC</sequence>